<name>A0A2D1KPL6_9LACO</name>
<dbReference type="EMBL" id="CP017697">
    <property type="protein sequence ID" value="ATO44088.1"/>
    <property type="molecule type" value="Genomic_DNA"/>
</dbReference>
<evidence type="ECO:0000313" key="2">
    <source>
        <dbReference type="Proteomes" id="UP000223559"/>
    </source>
</evidence>
<gene>
    <name evidence="1" type="ORF">LC20004_09220</name>
</gene>
<sequence length="74" mass="8250">MQSLILLAINTRSVRPAQRFKRSLNLIGSLFILCCLVQLVADCFFIDALSTGLSLLTLVLLLLRHDTHHTTATK</sequence>
<dbReference type="Proteomes" id="UP000223559">
    <property type="component" value="Chromosome"/>
</dbReference>
<evidence type="ECO:0000313" key="1">
    <source>
        <dbReference type="EMBL" id="ATO44088.1"/>
    </source>
</evidence>
<protein>
    <submittedName>
        <fullName evidence="1">Uncharacterized protein</fullName>
    </submittedName>
</protein>
<organism evidence="1 2">
    <name type="scientific">Loigolactobacillus coryniformis subsp. torquens DSM 20004 = KCTC 3535</name>
    <dbReference type="NCBI Taxonomy" id="1423822"/>
    <lineage>
        <taxon>Bacteria</taxon>
        <taxon>Bacillati</taxon>
        <taxon>Bacillota</taxon>
        <taxon>Bacilli</taxon>
        <taxon>Lactobacillales</taxon>
        <taxon>Lactobacillaceae</taxon>
        <taxon>Loigolactobacillus</taxon>
    </lineage>
</organism>
<accession>A0A2D1KPL6</accession>
<keyword evidence="2" id="KW-1185">Reference proteome</keyword>
<dbReference type="KEGG" id="lcy:LC20004_09220"/>
<reference evidence="1 2" key="1">
    <citation type="submission" date="2016-10" db="EMBL/GenBank/DDBJ databases">
        <title>The whole genome sequencing and assembly of L. cotyniformis subsp. torquens DSM 20004 strain.</title>
        <authorList>
            <person name="Park M.-K."/>
            <person name="Lee Y.-J."/>
            <person name="Yi H."/>
            <person name="Bahn Y.-S."/>
            <person name="Kim J.F."/>
            <person name="Lee D.-W."/>
        </authorList>
    </citation>
    <scope>NUCLEOTIDE SEQUENCE [LARGE SCALE GENOMIC DNA]</scope>
    <source>
        <strain evidence="1 2">DSM 20004</strain>
    </source>
</reference>
<proteinExistence type="predicted"/>
<dbReference type="RefSeq" id="WP_010014378.1">
    <property type="nucleotide sequence ID" value="NZ_CP017697.1"/>
</dbReference>
<dbReference type="AlphaFoldDB" id="A0A2D1KPL6"/>